<reference evidence="1 2" key="1">
    <citation type="submission" date="2016-02" db="EMBL/GenBank/DDBJ databases">
        <title>Anaerosporomusa subterraneum gen. nov., sp. nov., a spore-forming obligate anaerobe isolated from saprolite.</title>
        <authorList>
            <person name="Choi J.K."/>
            <person name="Shah M."/>
            <person name="Yee N."/>
        </authorList>
    </citation>
    <scope>NUCLEOTIDE SEQUENCE [LARGE SCALE GENOMIC DNA]</scope>
    <source>
        <strain evidence="1 2">RU4</strain>
    </source>
</reference>
<evidence type="ECO:0000313" key="1">
    <source>
        <dbReference type="EMBL" id="KYZ75811.1"/>
    </source>
</evidence>
<dbReference type="STRING" id="1794912.AXX12_11475"/>
<proteinExistence type="predicted"/>
<keyword evidence="2" id="KW-1185">Reference proteome</keyword>
<dbReference type="AlphaFoldDB" id="A0A154BPI0"/>
<organism evidence="1 2">
    <name type="scientific">Anaerosporomusa subterranea</name>
    <dbReference type="NCBI Taxonomy" id="1794912"/>
    <lineage>
        <taxon>Bacteria</taxon>
        <taxon>Bacillati</taxon>
        <taxon>Bacillota</taxon>
        <taxon>Negativicutes</taxon>
        <taxon>Acetonemataceae</taxon>
        <taxon>Anaerosporomusa</taxon>
    </lineage>
</organism>
<dbReference type="Proteomes" id="UP000076268">
    <property type="component" value="Unassembled WGS sequence"/>
</dbReference>
<protein>
    <submittedName>
        <fullName evidence="1">Uncharacterized protein</fullName>
    </submittedName>
</protein>
<name>A0A154BPI0_ANASB</name>
<sequence length="60" mass="6894">MDQNSIVMSYMVRCTVEPNGCFRVFTRQIASGEEHHFSSLEDAFDYIGQQMKEAQEESGQ</sequence>
<comment type="caution">
    <text evidence="1">The sequence shown here is derived from an EMBL/GenBank/DDBJ whole genome shotgun (WGS) entry which is preliminary data.</text>
</comment>
<evidence type="ECO:0000313" key="2">
    <source>
        <dbReference type="Proteomes" id="UP000076268"/>
    </source>
</evidence>
<gene>
    <name evidence="1" type="ORF">AXX12_11475</name>
</gene>
<dbReference type="EMBL" id="LSGP01000020">
    <property type="protein sequence ID" value="KYZ75811.1"/>
    <property type="molecule type" value="Genomic_DNA"/>
</dbReference>
<dbReference type="RefSeq" id="WP_066243635.1">
    <property type="nucleotide sequence ID" value="NZ_LSGP01000020.1"/>
</dbReference>
<accession>A0A154BPI0</accession>